<comment type="caution">
    <text evidence="4">The sequence shown here is derived from an EMBL/GenBank/DDBJ whole genome shotgun (WGS) entry which is preliminary data.</text>
</comment>
<reference evidence="4 5" key="1">
    <citation type="journal article" date="2014" name="PLoS Genet.">
        <title>Phylogenetically driven sequencing of extremely halophilic archaea reveals strategies for static and dynamic osmo-response.</title>
        <authorList>
            <person name="Becker E.A."/>
            <person name="Seitzer P.M."/>
            <person name="Tritt A."/>
            <person name="Larsen D."/>
            <person name="Krusor M."/>
            <person name="Yao A.I."/>
            <person name="Wu D."/>
            <person name="Madern D."/>
            <person name="Eisen J.A."/>
            <person name="Darling A.E."/>
            <person name="Facciotti M.T."/>
        </authorList>
    </citation>
    <scope>NUCLEOTIDE SEQUENCE [LARGE SCALE GENOMIC DNA]</scope>
    <source>
        <strain evidence="4 5">DSM 10524</strain>
    </source>
</reference>
<sequence length="214" mass="22962">MNRRSFLTVTAATGSVALAGCSALFGASLPDELDGVDSDPDQLPTPTVGSGTVSIDVYEDLACPSCQEFQAAVFPELEARLLEDDGATYRHHDFPLPADEERSIPMANAARAVQSASGTEDDPGEFFGYKRFAMDAGTPSDEELVEIADAETDVDPSVVENALEENTYYPTLAAGWVDADDRGVDRTPTVFVDDEEVEDPLDADEIITMVEDTV</sequence>
<feature type="domain" description="Thioredoxin-like fold" evidence="3">
    <location>
        <begin position="53"/>
        <end position="211"/>
    </location>
</feature>
<dbReference type="eggNOG" id="arCOG02868">
    <property type="taxonomic scope" value="Archaea"/>
</dbReference>
<dbReference type="SUPFAM" id="SSF52833">
    <property type="entry name" value="Thioredoxin-like"/>
    <property type="match status" value="1"/>
</dbReference>
<evidence type="ECO:0000313" key="5">
    <source>
        <dbReference type="Proteomes" id="UP000011688"/>
    </source>
</evidence>
<dbReference type="CDD" id="cd02972">
    <property type="entry name" value="DsbA_family"/>
    <property type="match status" value="1"/>
</dbReference>
<keyword evidence="2" id="KW-0249">Electron transport</keyword>
<evidence type="ECO:0000256" key="1">
    <source>
        <dbReference type="ARBA" id="ARBA00007787"/>
    </source>
</evidence>
<keyword evidence="5" id="KW-1185">Reference proteome</keyword>
<evidence type="ECO:0000259" key="3">
    <source>
        <dbReference type="Pfam" id="PF13462"/>
    </source>
</evidence>
<dbReference type="RefSeq" id="WP_005553485.1">
    <property type="nucleotide sequence ID" value="NZ_AOIB01000013.1"/>
</dbReference>
<name>L9XEF4_9EURY</name>
<dbReference type="InterPro" id="IPR012336">
    <property type="entry name" value="Thioredoxin-like_fold"/>
</dbReference>
<evidence type="ECO:0000256" key="2">
    <source>
        <dbReference type="ARBA" id="ARBA00022982"/>
    </source>
</evidence>
<dbReference type="Proteomes" id="UP000011688">
    <property type="component" value="Unassembled WGS sequence"/>
</dbReference>
<evidence type="ECO:0000313" key="4">
    <source>
        <dbReference type="EMBL" id="ELY60094.1"/>
    </source>
</evidence>
<dbReference type="OrthoDB" id="15256at2157"/>
<dbReference type="PROSITE" id="PS51257">
    <property type="entry name" value="PROKAR_LIPOPROTEIN"/>
    <property type="match status" value="1"/>
</dbReference>
<dbReference type="STRING" id="1227497.C491_02300"/>
<organism evidence="4 5">
    <name type="scientific">Natronococcus amylolyticus DSM 10524</name>
    <dbReference type="NCBI Taxonomy" id="1227497"/>
    <lineage>
        <taxon>Archaea</taxon>
        <taxon>Methanobacteriati</taxon>
        <taxon>Methanobacteriota</taxon>
        <taxon>Stenosarchaea group</taxon>
        <taxon>Halobacteria</taxon>
        <taxon>Halobacteriales</taxon>
        <taxon>Natrialbaceae</taxon>
        <taxon>Natronococcus</taxon>
    </lineage>
</organism>
<dbReference type="EMBL" id="AOIB01000013">
    <property type="protein sequence ID" value="ELY60094.1"/>
    <property type="molecule type" value="Genomic_DNA"/>
</dbReference>
<dbReference type="Pfam" id="PF13462">
    <property type="entry name" value="Thioredoxin_4"/>
    <property type="match status" value="1"/>
</dbReference>
<dbReference type="Gene3D" id="3.40.30.10">
    <property type="entry name" value="Glutaredoxin"/>
    <property type="match status" value="1"/>
</dbReference>
<dbReference type="AlphaFoldDB" id="L9XEF4"/>
<accession>L9XEF4</accession>
<dbReference type="InterPro" id="IPR036249">
    <property type="entry name" value="Thioredoxin-like_sf"/>
</dbReference>
<keyword evidence="2" id="KW-0813">Transport</keyword>
<protein>
    <submittedName>
        <fullName evidence="4">DSBA oxidoreductase</fullName>
    </submittedName>
</protein>
<comment type="similarity">
    <text evidence="1">Belongs to the glutaredoxin family.</text>
</comment>
<proteinExistence type="inferred from homology"/>
<gene>
    <name evidence="4" type="ORF">C491_02300</name>
</gene>